<dbReference type="GO" id="GO:0005737">
    <property type="term" value="C:cytoplasm"/>
    <property type="evidence" value="ECO:0007669"/>
    <property type="project" value="UniProtKB-SubCell"/>
</dbReference>
<evidence type="ECO:0000256" key="3">
    <source>
        <dbReference type="ARBA" id="ARBA00022723"/>
    </source>
</evidence>
<evidence type="ECO:0000313" key="7">
    <source>
        <dbReference type="EMBL" id="RWS27901.1"/>
    </source>
</evidence>
<sequence length="186" mass="21324">YIEGPKTSYKSLNRPKMGDQYLRGIFNGVDKDGSGLISGPELQKALSNGTFKPFDKSTVILMIKLFDKGQKGSLDFDEFRLVWKFVDDWLKCFSAFDRDNSGTISRTELVQALTSFGYRLSDNFYNQIFNKFGDKGNNVIIFDKFIFVCLCLQRFTAAFRSRDTQQQGVLNIAYDDFLGLLMENLF</sequence>
<feature type="domain" description="EF-hand" evidence="6">
    <location>
        <begin position="84"/>
        <end position="119"/>
    </location>
</feature>
<dbReference type="Pfam" id="PF13499">
    <property type="entry name" value="EF-hand_7"/>
    <property type="match status" value="2"/>
</dbReference>
<dbReference type="InterPro" id="IPR018247">
    <property type="entry name" value="EF_Hand_1_Ca_BS"/>
</dbReference>
<evidence type="ECO:0000256" key="1">
    <source>
        <dbReference type="ARBA" id="ARBA00004496"/>
    </source>
</evidence>
<feature type="non-terminal residue" evidence="7">
    <location>
        <position position="1"/>
    </location>
</feature>
<dbReference type="PANTHER" id="PTHR46212:SF9">
    <property type="entry name" value="PROGRAMMED CELL DEATH PROTEIN 6"/>
    <property type="match status" value="1"/>
</dbReference>
<dbReference type="EMBL" id="NCKV01001691">
    <property type="protein sequence ID" value="RWS27901.1"/>
    <property type="molecule type" value="Genomic_DNA"/>
</dbReference>
<dbReference type="GO" id="GO:0005509">
    <property type="term" value="F:calcium ion binding"/>
    <property type="evidence" value="ECO:0007669"/>
    <property type="project" value="InterPro"/>
</dbReference>
<evidence type="ECO:0000259" key="6">
    <source>
        <dbReference type="PROSITE" id="PS50222"/>
    </source>
</evidence>
<keyword evidence="5" id="KW-0106">Calcium</keyword>
<evidence type="ECO:0000256" key="4">
    <source>
        <dbReference type="ARBA" id="ARBA00022737"/>
    </source>
</evidence>
<keyword evidence="2" id="KW-0963">Cytoplasm</keyword>
<reference evidence="7 8" key="1">
    <citation type="journal article" date="2018" name="Gigascience">
        <title>Genomes of trombidid mites reveal novel predicted allergens and laterally-transferred genes associated with secondary metabolism.</title>
        <authorList>
            <person name="Dong X."/>
            <person name="Chaisiri K."/>
            <person name="Xia D."/>
            <person name="Armstrong S.D."/>
            <person name="Fang Y."/>
            <person name="Donnelly M.J."/>
            <person name="Kadowaki T."/>
            <person name="McGarry J.W."/>
            <person name="Darby A.C."/>
            <person name="Makepeace B.L."/>
        </authorList>
    </citation>
    <scope>NUCLEOTIDE SEQUENCE [LARGE SCALE GENOMIC DNA]</scope>
    <source>
        <strain evidence="7">UoL-UT</strain>
    </source>
</reference>
<evidence type="ECO:0000256" key="5">
    <source>
        <dbReference type="ARBA" id="ARBA00022837"/>
    </source>
</evidence>
<name>A0A443SK48_9ACAR</name>
<dbReference type="Proteomes" id="UP000288716">
    <property type="component" value="Unassembled WGS sequence"/>
</dbReference>
<dbReference type="AlphaFoldDB" id="A0A443SK48"/>
<comment type="caution">
    <text evidence="7">The sequence shown here is derived from an EMBL/GenBank/DDBJ whole genome shotgun (WGS) entry which is preliminary data.</text>
</comment>
<evidence type="ECO:0000256" key="2">
    <source>
        <dbReference type="ARBA" id="ARBA00022490"/>
    </source>
</evidence>
<dbReference type="PROSITE" id="PS50222">
    <property type="entry name" value="EF_HAND_2"/>
    <property type="match status" value="2"/>
</dbReference>
<keyword evidence="8" id="KW-1185">Reference proteome</keyword>
<dbReference type="OrthoDB" id="186625at2759"/>
<dbReference type="PANTHER" id="PTHR46212">
    <property type="entry name" value="PEFLIN"/>
    <property type="match status" value="1"/>
</dbReference>
<gene>
    <name evidence="7" type="ORF">B4U80_01452</name>
</gene>
<feature type="domain" description="EF-hand" evidence="6">
    <location>
        <begin position="17"/>
        <end position="52"/>
    </location>
</feature>
<dbReference type="InterPro" id="IPR002048">
    <property type="entry name" value="EF_hand_dom"/>
</dbReference>
<dbReference type="GO" id="GO:0048306">
    <property type="term" value="F:calcium-dependent protein binding"/>
    <property type="evidence" value="ECO:0007669"/>
    <property type="project" value="UniProtKB-ARBA"/>
</dbReference>
<dbReference type="SUPFAM" id="SSF47473">
    <property type="entry name" value="EF-hand"/>
    <property type="match status" value="1"/>
</dbReference>
<dbReference type="SMART" id="SM00054">
    <property type="entry name" value="EFh"/>
    <property type="match status" value="3"/>
</dbReference>
<keyword evidence="3" id="KW-0479">Metal-binding</keyword>
<organism evidence="7 8">
    <name type="scientific">Leptotrombidium deliense</name>
    <dbReference type="NCBI Taxonomy" id="299467"/>
    <lineage>
        <taxon>Eukaryota</taxon>
        <taxon>Metazoa</taxon>
        <taxon>Ecdysozoa</taxon>
        <taxon>Arthropoda</taxon>
        <taxon>Chelicerata</taxon>
        <taxon>Arachnida</taxon>
        <taxon>Acari</taxon>
        <taxon>Acariformes</taxon>
        <taxon>Trombidiformes</taxon>
        <taxon>Prostigmata</taxon>
        <taxon>Anystina</taxon>
        <taxon>Parasitengona</taxon>
        <taxon>Trombiculoidea</taxon>
        <taxon>Trombiculidae</taxon>
        <taxon>Leptotrombidium</taxon>
    </lineage>
</organism>
<protein>
    <submittedName>
        <fullName evidence="7">Programmed cell death protein 6-like protein</fullName>
    </submittedName>
</protein>
<keyword evidence="4" id="KW-0677">Repeat</keyword>
<evidence type="ECO:0000313" key="8">
    <source>
        <dbReference type="Proteomes" id="UP000288716"/>
    </source>
</evidence>
<accession>A0A443SK48</accession>
<dbReference type="InterPro" id="IPR011992">
    <property type="entry name" value="EF-hand-dom_pair"/>
</dbReference>
<dbReference type="Gene3D" id="1.10.238.10">
    <property type="entry name" value="EF-hand"/>
    <property type="match status" value="1"/>
</dbReference>
<dbReference type="STRING" id="299467.A0A443SK48"/>
<comment type="subcellular location">
    <subcellularLocation>
        <location evidence="1">Cytoplasm</location>
    </subcellularLocation>
</comment>
<dbReference type="PROSITE" id="PS00018">
    <property type="entry name" value="EF_HAND_1"/>
    <property type="match status" value="2"/>
</dbReference>
<dbReference type="InterPro" id="IPR051426">
    <property type="entry name" value="Peflin/Sorcin_CaBP"/>
</dbReference>
<dbReference type="VEuPathDB" id="VectorBase:LDEU004139"/>
<proteinExistence type="predicted"/>